<sequence>MKYLVVIPDGAADYPIEALGGKTPFEAAEKPTVDRLAADSLVGTVSNVPSDMVPESDTANLAILSYDPKIYSKGRSPLEAMSMGLEMKPGDIAFRCNVVTVSEGEENYDDKIMIDHSADEITTEEAAELIAALEKELGTSERTFYPGVSYRHCMIWHNPPEYGNFSRPHDFPGKGVRGNLPVEPYASLIRKSYDILNRHPVNEARRARGLRPANSIWLWSPGAKPALSSFSDKWGLDASVISAVDLIKGIGICAGMESIDVPGATGNYKTNYKGKADAAIDAFRRGKELVYVHVEAPDECGHRAELENKVYSIGAISEKILRPVVEYLDSCGEEYSVMLLPDHPTPICRRTHTLDPVPFMIYRSGKKEDGVSCFCEKEAKAKKYYIPHGYTLMSLFTGKNP</sequence>
<dbReference type="GO" id="GO:0046872">
    <property type="term" value="F:metal ion binding"/>
    <property type="evidence" value="ECO:0007669"/>
    <property type="project" value="InterPro"/>
</dbReference>
<name>A0AAE3FIS5_9BACT</name>
<dbReference type="Pfam" id="PF01676">
    <property type="entry name" value="Metalloenzyme"/>
    <property type="match status" value="1"/>
</dbReference>
<organism evidence="8 9">
    <name type="scientific">Candidatus Colimorpha enterica</name>
    <dbReference type="NCBI Taxonomy" id="3083063"/>
    <lineage>
        <taxon>Bacteria</taxon>
        <taxon>Pseudomonadati</taxon>
        <taxon>Bacteroidota</taxon>
        <taxon>Bacteroidia</taxon>
        <taxon>Bacteroidales</taxon>
        <taxon>Candidatus Colimorpha</taxon>
    </lineage>
</organism>
<dbReference type="PANTHER" id="PTHR31209:SF4">
    <property type="entry name" value="2,3-BISPHOSPHOGLYCERATE-INDEPENDENT PHOSPHOGLYCERATE MUTASE"/>
    <property type="match status" value="1"/>
</dbReference>
<reference evidence="8 9" key="1">
    <citation type="submission" date="2022-03" db="EMBL/GenBank/DDBJ databases">
        <title>Metagenome-assembled genomes from swine fecal metagenomes.</title>
        <authorList>
            <person name="Holman D.B."/>
            <person name="Kommadath A."/>
        </authorList>
    </citation>
    <scope>NUCLEOTIDE SEQUENCE [LARGE SCALE GENOMIC DNA]</scope>
    <source>
        <strain evidence="8">SUG147</strain>
    </source>
</reference>
<evidence type="ECO:0000313" key="9">
    <source>
        <dbReference type="Proteomes" id="UP001139365"/>
    </source>
</evidence>
<dbReference type="PIRSF" id="PIRSF006392">
    <property type="entry name" value="IPGAM_arch"/>
    <property type="match status" value="1"/>
</dbReference>
<evidence type="ECO:0000256" key="4">
    <source>
        <dbReference type="ARBA" id="ARBA00005524"/>
    </source>
</evidence>
<dbReference type="NCBIfam" id="NF003242">
    <property type="entry name" value="PRK04200.1"/>
    <property type="match status" value="1"/>
</dbReference>
<dbReference type="InterPro" id="IPR004456">
    <property type="entry name" value="Pglycerate_mutase_ApgM"/>
</dbReference>
<dbReference type="InterPro" id="IPR006124">
    <property type="entry name" value="Metalloenzyme"/>
</dbReference>
<comment type="function">
    <text evidence="2">Catalyzes the interconversion of 2-phosphoglycerate and 3-phosphoglycerate.</text>
</comment>
<evidence type="ECO:0000256" key="5">
    <source>
        <dbReference type="ARBA" id="ARBA00023152"/>
    </source>
</evidence>
<dbReference type="Gene3D" id="3.30.70.2130">
    <property type="entry name" value="Metalloenzyme domain"/>
    <property type="match status" value="1"/>
</dbReference>
<keyword evidence="6 8" id="KW-0413">Isomerase</keyword>
<dbReference type="NCBIfam" id="TIGR02535">
    <property type="entry name" value="hyp_Hser_kinase"/>
    <property type="match status" value="1"/>
</dbReference>
<proteinExistence type="inferred from homology"/>
<comment type="similarity">
    <text evidence="4">Belongs to the BPG-independent phosphoglycerate mutase family. A-PGAM subfamily.</text>
</comment>
<feature type="domain" description="Metalloenzyme" evidence="7">
    <location>
        <begin position="1"/>
        <end position="368"/>
    </location>
</feature>
<accession>A0AAE3FIS5</accession>
<protein>
    <submittedName>
        <fullName evidence="8">Cofactor-independent phosphoglycerate mutase</fullName>
        <ecNumber evidence="8">5.4.2.12</ecNumber>
    </submittedName>
</protein>
<comment type="pathway">
    <text evidence="3">Carbohydrate degradation.</text>
</comment>
<dbReference type="Pfam" id="PF10143">
    <property type="entry name" value="PhosphMutase"/>
    <property type="match status" value="1"/>
</dbReference>
<evidence type="ECO:0000313" key="8">
    <source>
        <dbReference type="EMBL" id="MCI5755273.1"/>
    </source>
</evidence>
<dbReference type="InterPro" id="IPR023665">
    <property type="entry name" value="ApgAM_prokaryotes"/>
</dbReference>
<evidence type="ECO:0000256" key="6">
    <source>
        <dbReference type="ARBA" id="ARBA00023235"/>
    </source>
</evidence>
<evidence type="ECO:0000256" key="1">
    <source>
        <dbReference type="ARBA" id="ARBA00000370"/>
    </source>
</evidence>
<gene>
    <name evidence="8" type="ORF">MR241_03140</name>
</gene>
<dbReference type="CDD" id="cd16011">
    <property type="entry name" value="iPGM_like"/>
    <property type="match status" value="1"/>
</dbReference>
<dbReference type="EMBL" id="JALEMU010000049">
    <property type="protein sequence ID" value="MCI5755273.1"/>
    <property type="molecule type" value="Genomic_DNA"/>
</dbReference>
<dbReference type="NCBIfam" id="TIGR00306">
    <property type="entry name" value="apgM"/>
    <property type="match status" value="1"/>
</dbReference>
<dbReference type="Gene3D" id="3.40.720.10">
    <property type="entry name" value="Alkaline Phosphatase, subunit A"/>
    <property type="match status" value="1"/>
</dbReference>
<dbReference type="Proteomes" id="UP001139365">
    <property type="component" value="Unassembled WGS sequence"/>
</dbReference>
<evidence type="ECO:0000259" key="7">
    <source>
        <dbReference type="Pfam" id="PF01676"/>
    </source>
</evidence>
<dbReference type="SUPFAM" id="SSF53649">
    <property type="entry name" value="Alkaline phosphatase-like"/>
    <property type="match status" value="1"/>
</dbReference>
<evidence type="ECO:0000256" key="2">
    <source>
        <dbReference type="ARBA" id="ARBA00002315"/>
    </source>
</evidence>
<comment type="catalytic activity">
    <reaction evidence="1">
        <text>(2R)-2-phosphoglycerate = (2R)-3-phosphoglycerate</text>
        <dbReference type="Rhea" id="RHEA:15901"/>
        <dbReference type="ChEBI" id="CHEBI:58272"/>
        <dbReference type="ChEBI" id="CHEBI:58289"/>
        <dbReference type="EC" id="5.4.2.12"/>
    </reaction>
</comment>
<dbReference type="AlphaFoldDB" id="A0AAE3FIS5"/>
<dbReference type="EC" id="5.4.2.12" evidence="8"/>
<dbReference type="GO" id="GO:0006096">
    <property type="term" value="P:glycolytic process"/>
    <property type="evidence" value="ECO:0007669"/>
    <property type="project" value="UniProtKB-KW"/>
</dbReference>
<keyword evidence="5" id="KW-0324">Glycolysis</keyword>
<dbReference type="InterPro" id="IPR017850">
    <property type="entry name" value="Alkaline_phosphatase_core_sf"/>
</dbReference>
<comment type="caution">
    <text evidence="8">The sequence shown here is derived from an EMBL/GenBank/DDBJ whole genome shotgun (WGS) entry which is preliminary data.</text>
</comment>
<dbReference type="InterPro" id="IPR042253">
    <property type="entry name" value="Pglycerate_mutase_ApgM_sf"/>
</dbReference>
<dbReference type="PANTHER" id="PTHR31209">
    <property type="entry name" value="COFACTOR-INDEPENDENT PHOSPHOGLYCERATE MUTASE"/>
    <property type="match status" value="1"/>
</dbReference>
<evidence type="ECO:0000256" key="3">
    <source>
        <dbReference type="ARBA" id="ARBA00004921"/>
    </source>
</evidence>
<dbReference type="GO" id="GO:0004619">
    <property type="term" value="F:phosphoglycerate mutase activity"/>
    <property type="evidence" value="ECO:0007669"/>
    <property type="project" value="UniProtKB-EC"/>
</dbReference>